<accession>A0A2G9HZS9</accession>
<gene>
    <name evidence="1" type="ORF">CDL12_04263</name>
</gene>
<proteinExistence type="predicted"/>
<evidence type="ECO:0000313" key="1">
    <source>
        <dbReference type="EMBL" id="PIN23017.1"/>
    </source>
</evidence>
<name>A0A2G9HZS9_9LAMI</name>
<keyword evidence="2" id="KW-1185">Reference proteome</keyword>
<comment type="caution">
    <text evidence="1">The sequence shown here is derived from an EMBL/GenBank/DDBJ whole genome shotgun (WGS) entry which is preliminary data.</text>
</comment>
<dbReference type="EMBL" id="NKXS01000646">
    <property type="protein sequence ID" value="PIN23017.1"/>
    <property type="molecule type" value="Genomic_DNA"/>
</dbReference>
<sequence>MFFYAFNRVFASGGGVTTNFSPFKELGILSRRRAAQQWRSRYTKCKSSKRGGEELCAFGIWCLMGLRGKKRRKKKKEKKEAIFSCCSW</sequence>
<dbReference type="Proteomes" id="UP000231279">
    <property type="component" value="Unassembled WGS sequence"/>
</dbReference>
<evidence type="ECO:0000313" key="2">
    <source>
        <dbReference type="Proteomes" id="UP000231279"/>
    </source>
</evidence>
<dbReference type="AlphaFoldDB" id="A0A2G9HZS9"/>
<reference evidence="2" key="1">
    <citation type="journal article" date="2018" name="Gigascience">
        <title>Genome assembly of the Pink Ipe (Handroanthus impetiginosus, Bignoniaceae), a highly valued, ecologically keystone Neotropical timber forest tree.</title>
        <authorList>
            <person name="Silva-Junior O.B."/>
            <person name="Grattapaglia D."/>
            <person name="Novaes E."/>
            <person name="Collevatti R.G."/>
        </authorList>
    </citation>
    <scope>NUCLEOTIDE SEQUENCE [LARGE SCALE GENOMIC DNA]</scope>
    <source>
        <strain evidence="2">cv. UFG-1</strain>
    </source>
</reference>
<protein>
    <submittedName>
        <fullName evidence="1">Uncharacterized protein</fullName>
    </submittedName>
</protein>
<organism evidence="1 2">
    <name type="scientific">Handroanthus impetiginosus</name>
    <dbReference type="NCBI Taxonomy" id="429701"/>
    <lineage>
        <taxon>Eukaryota</taxon>
        <taxon>Viridiplantae</taxon>
        <taxon>Streptophyta</taxon>
        <taxon>Embryophyta</taxon>
        <taxon>Tracheophyta</taxon>
        <taxon>Spermatophyta</taxon>
        <taxon>Magnoliopsida</taxon>
        <taxon>eudicotyledons</taxon>
        <taxon>Gunneridae</taxon>
        <taxon>Pentapetalae</taxon>
        <taxon>asterids</taxon>
        <taxon>lamiids</taxon>
        <taxon>Lamiales</taxon>
        <taxon>Bignoniaceae</taxon>
        <taxon>Crescentiina</taxon>
        <taxon>Tabebuia alliance</taxon>
        <taxon>Handroanthus</taxon>
    </lineage>
</organism>